<dbReference type="AlphaFoldDB" id="A0A7C5SXS6"/>
<protein>
    <submittedName>
        <fullName evidence="1">Carotene isomerase</fullName>
    </submittedName>
</protein>
<dbReference type="SUPFAM" id="SSF51905">
    <property type="entry name" value="FAD/NAD(P)-binding domain"/>
    <property type="match status" value="1"/>
</dbReference>
<gene>
    <name evidence="1" type="ORF">ENN04_00185</name>
</gene>
<dbReference type="Pfam" id="PF13450">
    <property type="entry name" value="NAD_binding_8"/>
    <property type="match status" value="1"/>
</dbReference>
<dbReference type="PANTHER" id="PTHR46313:SF3">
    <property type="entry name" value="PROLYCOPENE ISOMERASE, CHLOROPLASTIC"/>
    <property type="match status" value="1"/>
</dbReference>
<name>A0A7C5SXS6_9AQUI</name>
<accession>A0A7C5SXS6</accession>
<dbReference type="EMBL" id="DSAC01000003">
    <property type="protein sequence ID" value="HHO73049.1"/>
    <property type="molecule type" value="Genomic_DNA"/>
</dbReference>
<dbReference type="PANTHER" id="PTHR46313">
    <property type="match status" value="1"/>
</dbReference>
<dbReference type="GO" id="GO:0016116">
    <property type="term" value="P:carotenoid metabolic process"/>
    <property type="evidence" value="ECO:0007669"/>
    <property type="project" value="InterPro"/>
</dbReference>
<evidence type="ECO:0000313" key="1">
    <source>
        <dbReference type="EMBL" id="HHO73049.1"/>
    </source>
</evidence>
<organism evidence="1">
    <name type="scientific">Thermocrinis ruber</name>
    <dbReference type="NCBI Taxonomy" id="75906"/>
    <lineage>
        <taxon>Bacteria</taxon>
        <taxon>Pseudomonadati</taxon>
        <taxon>Aquificota</taxon>
        <taxon>Aquificia</taxon>
        <taxon>Aquificales</taxon>
        <taxon>Aquificaceae</taxon>
        <taxon>Thermocrinis</taxon>
    </lineage>
</organism>
<sequence>MFDYVIVGGGIGGVVSYAILKKIGRNVALLEKEPYLGGCSATFRRKNQLYNAGASTLVGLEEHMPLGKVFKFLDLPKPKVKKLEVPMVVYVGDKVIKRYSDREKTIIELEKNFNYKNLKSLWQKVYSISDANWQNIYSVIPINYKNPKLLLKKFFENCRYIIQTLPYHFKTSYEFFKDHLGNFDEDFKHFLDNQILMTSQGYSEDVPISVGAMGLTYPNLDNYYVYGGMGKVFDFLAHDYKNVFLRHRVIKIRKVKDVFQVITDKGVFEAKNVILNKTIWDYCDLLENLKEDCIKNRKIYSKIWSSLTIYFSLEDKENLIDEYHYQIIHKDINPYTGSNSFFVSVSDKEDEVLTKDGKKSVTISTHCKISLWQDLDKQEYLEKKEKAKEFILNKLFEYVPKFKYLSIENVMVGTPKTFQRYTGRYNGTVGGIPLIKDYVPLRYPFNFTPIKGLYLVGDSVFPGQGWPGVIVGVLNLLLQIEDIDEILY</sequence>
<dbReference type="InterPro" id="IPR036188">
    <property type="entry name" value="FAD/NAD-bd_sf"/>
</dbReference>
<dbReference type="GO" id="GO:0016853">
    <property type="term" value="F:isomerase activity"/>
    <property type="evidence" value="ECO:0007669"/>
    <property type="project" value="UniProtKB-KW"/>
</dbReference>
<dbReference type="Gene3D" id="3.50.50.60">
    <property type="entry name" value="FAD/NAD(P)-binding domain"/>
    <property type="match status" value="1"/>
</dbReference>
<keyword evidence="1" id="KW-0413">Isomerase</keyword>
<comment type="caution">
    <text evidence="1">The sequence shown here is derived from an EMBL/GenBank/DDBJ whole genome shotgun (WGS) entry which is preliminary data.</text>
</comment>
<reference evidence="1" key="1">
    <citation type="journal article" date="2020" name="mSystems">
        <title>Genome- and Community-Level Interaction Insights into Carbon Utilization and Element Cycling Functions of Hydrothermarchaeota in Hydrothermal Sediment.</title>
        <authorList>
            <person name="Zhou Z."/>
            <person name="Liu Y."/>
            <person name="Xu W."/>
            <person name="Pan J."/>
            <person name="Luo Z.H."/>
            <person name="Li M."/>
        </authorList>
    </citation>
    <scope>NUCLEOTIDE SEQUENCE [LARGE SCALE GENOMIC DNA]</scope>
    <source>
        <strain evidence="1">SpSt-114</strain>
    </source>
</reference>
<proteinExistence type="predicted"/>
<dbReference type="InterPro" id="IPR045892">
    <property type="entry name" value="CrtISO-like"/>
</dbReference>